<evidence type="ECO:0000313" key="1">
    <source>
        <dbReference type="EMBL" id="MFD2921978.1"/>
    </source>
</evidence>
<keyword evidence="2" id="KW-1185">Reference proteome</keyword>
<evidence type="ECO:0000313" key="2">
    <source>
        <dbReference type="Proteomes" id="UP001597511"/>
    </source>
</evidence>
<reference evidence="2" key="1">
    <citation type="journal article" date="2019" name="Int. J. Syst. Evol. Microbiol.">
        <title>The Global Catalogue of Microorganisms (GCM) 10K type strain sequencing project: providing services to taxonomists for standard genome sequencing and annotation.</title>
        <authorList>
            <consortium name="The Broad Institute Genomics Platform"/>
            <consortium name="The Broad Institute Genome Sequencing Center for Infectious Disease"/>
            <person name="Wu L."/>
            <person name="Ma J."/>
        </authorList>
    </citation>
    <scope>NUCLEOTIDE SEQUENCE [LARGE SCALE GENOMIC DNA]</scope>
    <source>
        <strain evidence="2">KCTC 23299</strain>
    </source>
</reference>
<organism evidence="1 2">
    <name type="scientific">Terrimonas rubra</name>
    <dbReference type="NCBI Taxonomy" id="1035890"/>
    <lineage>
        <taxon>Bacteria</taxon>
        <taxon>Pseudomonadati</taxon>
        <taxon>Bacteroidota</taxon>
        <taxon>Chitinophagia</taxon>
        <taxon>Chitinophagales</taxon>
        <taxon>Chitinophagaceae</taxon>
        <taxon>Terrimonas</taxon>
    </lineage>
</organism>
<gene>
    <name evidence="1" type="ORF">ACFS6H_19820</name>
</gene>
<accession>A0ABW6ACR7</accession>
<dbReference type="EMBL" id="JBHUOZ010000003">
    <property type="protein sequence ID" value="MFD2921978.1"/>
    <property type="molecule type" value="Genomic_DNA"/>
</dbReference>
<dbReference type="RefSeq" id="WP_386103243.1">
    <property type="nucleotide sequence ID" value="NZ_JBHUOZ010000003.1"/>
</dbReference>
<name>A0ABW6ACR7_9BACT</name>
<dbReference type="Proteomes" id="UP001597511">
    <property type="component" value="Unassembled WGS sequence"/>
</dbReference>
<protein>
    <submittedName>
        <fullName evidence="1">Uncharacterized protein</fullName>
    </submittedName>
</protein>
<sequence>MERTNILHEFFNAQSDNSKLETSSQETLENEFQQYMTNGEGELNAMDFVNEICLESLSPECFEQWVKVKEELKKNRRLFKKYNYV</sequence>
<comment type="caution">
    <text evidence="1">The sequence shown here is derived from an EMBL/GenBank/DDBJ whole genome shotgun (WGS) entry which is preliminary data.</text>
</comment>
<proteinExistence type="predicted"/>